<feature type="non-terminal residue" evidence="1">
    <location>
        <position position="243"/>
    </location>
</feature>
<sequence>ENMVINDDGILYLRSRSTECTLAAYNLKRLTDSQITTSLTNTIGASYALSNYLAKLSLSTLQDALDDSYYWLVVQTTDNSTLNSVEDIPFQFQIDMKSTPFTSLSTTSFHSSLSSYSLRLISGDVTIVNMNKTGNSSGDPIISPICSLPYQLPCDDRCYLLFDNQDSQRLIINSKMRLVQDQANNSQSLRKWGIYSENLSYIKYISIFWENKWTIYDIDKLALIDDNMKIKSFLQRSPITVKE</sequence>
<evidence type="ECO:0000313" key="1">
    <source>
        <dbReference type="EMBL" id="SVE25174.1"/>
    </source>
</evidence>
<dbReference type="AlphaFoldDB" id="A0A383BZ27"/>
<feature type="non-terminal residue" evidence="1">
    <location>
        <position position="1"/>
    </location>
</feature>
<accession>A0A383BZ27</accession>
<reference evidence="1" key="1">
    <citation type="submission" date="2018-05" db="EMBL/GenBank/DDBJ databases">
        <authorList>
            <person name="Lanie J.A."/>
            <person name="Ng W.-L."/>
            <person name="Kazmierczak K.M."/>
            <person name="Andrzejewski T.M."/>
            <person name="Davidsen T.M."/>
            <person name="Wayne K.J."/>
            <person name="Tettelin H."/>
            <person name="Glass J.I."/>
            <person name="Rusch D."/>
            <person name="Podicherti R."/>
            <person name="Tsui H.-C.T."/>
            <person name="Winkler M.E."/>
        </authorList>
    </citation>
    <scope>NUCLEOTIDE SEQUENCE</scope>
</reference>
<organism evidence="1">
    <name type="scientific">marine metagenome</name>
    <dbReference type="NCBI Taxonomy" id="408172"/>
    <lineage>
        <taxon>unclassified sequences</taxon>
        <taxon>metagenomes</taxon>
        <taxon>ecological metagenomes</taxon>
    </lineage>
</organism>
<proteinExistence type="predicted"/>
<name>A0A383BZ27_9ZZZZ</name>
<dbReference type="EMBL" id="UINC01204446">
    <property type="protein sequence ID" value="SVE25174.1"/>
    <property type="molecule type" value="Genomic_DNA"/>
</dbReference>
<gene>
    <name evidence="1" type="ORF">METZ01_LOCUS478028</name>
</gene>
<protein>
    <submittedName>
        <fullName evidence="1">Uncharacterized protein</fullName>
    </submittedName>
</protein>